<dbReference type="PRINTS" id="PR00344">
    <property type="entry name" value="BCTRLSENSOR"/>
</dbReference>
<feature type="domain" description="HAMP" evidence="16">
    <location>
        <begin position="187"/>
        <end position="240"/>
    </location>
</feature>
<keyword evidence="3 14" id="KW-1003">Cell membrane</keyword>
<evidence type="ECO:0000256" key="2">
    <source>
        <dbReference type="ARBA" id="ARBA00004533"/>
    </source>
</evidence>
<dbReference type="SUPFAM" id="SSF158472">
    <property type="entry name" value="HAMP domain-like"/>
    <property type="match status" value="1"/>
</dbReference>
<gene>
    <name evidence="17" type="primary">czcS</name>
    <name evidence="17" type="ORF">PSEWESI4_03784</name>
</gene>
<keyword evidence="10 14" id="KW-0067">ATP-binding</keyword>
<evidence type="ECO:0000259" key="15">
    <source>
        <dbReference type="PROSITE" id="PS50109"/>
    </source>
</evidence>
<evidence type="ECO:0000256" key="11">
    <source>
        <dbReference type="ARBA" id="ARBA00022989"/>
    </source>
</evidence>
<dbReference type="PANTHER" id="PTHR45436">
    <property type="entry name" value="SENSOR HISTIDINE KINASE YKOH"/>
    <property type="match status" value="1"/>
</dbReference>
<dbReference type="PROSITE" id="PS50885">
    <property type="entry name" value="HAMP"/>
    <property type="match status" value="1"/>
</dbReference>
<evidence type="ECO:0000256" key="5">
    <source>
        <dbReference type="ARBA" id="ARBA00022553"/>
    </source>
</evidence>
<dbReference type="AlphaFoldDB" id="A0A7U7IAI1"/>
<keyword evidence="9 14" id="KW-0418">Kinase</keyword>
<dbReference type="CDD" id="cd06225">
    <property type="entry name" value="HAMP"/>
    <property type="match status" value="1"/>
</dbReference>
<comment type="caution">
    <text evidence="17">The sequence shown here is derived from an EMBL/GenBank/DDBJ whole genome shotgun (WGS) entry which is preliminary data.</text>
</comment>
<evidence type="ECO:0000313" key="17">
    <source>
        <dbReference type="EMBL" id="CAD5109479.1"/>
    </source>
</evidence>
<dbReference type="InterPro" id="IPR004358">
    <property type="entry name" value="Sig_transdc_His_kin-like_C"/>
</dbReference>
<dbReference type="PANTHER" id="PTHR45436:SF3">
    <property type="entry name" value="SENSOR HISTIDINE KINASE HPRS"/>
    <property type="match status" value="1"/>
</dbReference>
<evidence type="ECO:0000256" key="1">
    <source>
        <dbReference type="ARBA" id="ARBA00000085"/>
    </source>
</evidence>
<keyword evidence="18" id="KW-1185">Reference proteome</keyword>
<evidence type="ECO:0000256" key="8">
    <source>
        <dbReference type="ARBA" id="ARBA00022741"/>
    </source>
</evidence>
<dbReference type="GO" id="GO:0005886">
    <property type="term" value="C:plasma membrane"/>
    <property type="evidence" value="ECO:0007669"/>
    <property type="project" value="UniProtKB-SubCell"/>
</dbReference>
<keyword evidence="4 14" id="KW-0997">Cell inner membrane</keyword>
<evidence type="ECO:0000256" key="7">
    <source>
        <dbReference type="ARBA" id="ARBA00022692"/>
    </source>
</evidence>
<dbReference type="SMART" id="SM00388">
    <property type="entry name" value="HisKA"/>
    <property type="match status" value="1"/>
</dbReference>
<dbReference type="SMART" id="SM00304">
    <property type="entry name" value="HAMP"/>
    <property type="match status" value="1"/>
</dbReference>
<dbReference type="EMBL" id="CAJFCI010000076">
    <property type="protein sequence ID" value="CAD5109479.1"/>
    <property type="molecule type" value="Genomic_DNA"/>
</dbReference>
<keyword evidence="6 14" id="KW-0808">Transferase</keyword>
<evidence type="ECO:0000259" key="16">
    <source>
        <dbReference type="PROSITE" id="PS50885"/>
    </source>
</evidence>
<keyword evidence="13 14" id="KW-0472">Membrane</keyword>
<dbReference type="Pfam" id="PF02518">
    <property type="entry name" value="HATPase_c"/>
    <property type="match status" value="1"/>
</dbReference>
<dbReference type="Pfam" id="PF00672">
    <property type="entry name" value="HAMP"/>
    <property type="match status" value="1"/>
</dbReference>
<dbReference type="Gene3D" id="6.10.340.10">
    <property type="match status" value="1"/>
</dbReference>
<reference evidence="17 18" key="1">
    <citation type="submission" date="2020-08" db="EMBL/GenBank/DDBJ databases">
        <authorList>
            <person name="Criscuolo A."/>
        </authorList>
    </citation>
    <scope>NUCLEOTIDE SEQUENCE [LARGE SCALE GENOMIC DNA]</scope>
    <source>
        <strain evidence="17">CIP111764</strain>
    </source>
</reference>
<comment type="function">
    <text evidence="14">Member of a two-component regulatory system.</text>
</comment>
<dbReference type="InterPro" id="IPR006290">
    <property type="entry name" value="CztS_silS_copS"/>
</dbReference>
<dbReference type="InterPro" id="IPR003594">
    <property type="entry name" value="HATPase_dom"/>
</dbReference>
<evidence type="ECO:0000256" key="3">
    <source>
        <dbReference type="ARBA" id="ARBA00022475"/>
    </source>
</evidence>
<evidence type="ECO:0000256" key="12">
    <source>
        <dbReference type="ARBA" id="ARBA00023012"/>
    </source>
</evidence>
<comment type="catalytic activity">
    <reaction evidence="1 14">
        <text>ATP + protein L-histidine = ADP + protein N-phospho-L-histidine.</text>
        <dbReference type="EC" id="2.7.13.3"/>
    </reaction>
</comment>
<evidence type="ECO:0000256" key="10">
    <source>
        <dbReference type="ARBA" id="ARBA00022840"/>
    </source>
</evidence>
<dbReference type="InterPro" id="IPR050428">
    <property type="entry name" value="TCS_sensor_his_kinase"/>
</dbReference>
<dbReference type="GO" id="GO:0000155">
    <property type="term" value="F:phosphorelay sensor kinase activity"/>
    <property type="evidence" value="ECO:0007669"/>
    <property type="project" value="InterPro"/>
</dbReference>
<dbReference type="SUPFAM" id="SSF55874">
    <property type="entry name" value="ATPase domain of HSP90 chaperone/DNA topoisomerase II/histidine kinase"/>
    <property type="match status" value="1"/>
</dbReference>
<dbReference type="NCBIfam" id="TIGR01386">
    <property type="entry name" value="cztS_silS_copS"/>
    <property type="match status" value="1"/>
</dbReference>
<dbReference type="InterPro" id="IPR003660">
    <property type="entry name" value="HAMP_dom"/>
</dbReference>
<evidence type="ECO:0000256" key="6">
    <source>
        <dbReference type="ARBA" id="ARBA00022679"/>
    </source>
</evidence>
<keyword evidence="11 14" id="KW-1133">Transmembrane helix</keyword>
<name>A0A7U7IAI1_9GAMM</name>
<evidence type="ECO:0000256" key="9">
    <source>
        <dbReference type="ARBA" id="ARBA00022777"/>
    </source>
</evidence>
<accession>A0A7U7IAI1</accession>
<dbReference type="InterPro" id="IPR003661">
    <property type="entry name" value="HisK_dim/P_dom"/>
</dbReference>
<evidence type="ECO:0000313" key="18">
    <source>
        <dbReference type="Proteomes" id="UP000583387"/>
    </source>
</evidence>
<dbReference type="Gene3D" id="3.30.565.10">
    <property type="entry name" value="Histidine kinase-like ATPase, C-terminal domain"/>
    <property type="match status" value="1"/>
</dbReference>
<dbReference type="RefSeq" id="WP_187672795.1">
    <property type="nucleotide sequence ID" value="NZ_CAJFCI010000076.1"/>
</dbReference>
<feature type="transmembrane region" description="Helical" evidence="14">
    <location>
        <begin position="168"/>
        <end position="186"/>
    </location>
</feature>
<dbReference type="Proteomes" id="UP000583387">
    <property type="component" value="Unassembled WGS sequence"/>
</dbReference>
<dbReference type="GO" id="GO:0005524">
    <property type="term" value="F:ATP binding"/>
    <property type="evidence" value="ECO:0007669"/>
    <property type="project" value="UniProtKB-KW"/>
</dbReference>
<dbReference type="PROSITE" id="PS50109">
    <property type="entry name" value="HIS_KIN"/>
    <property type="match status" value="1"/>
</dbReference>
<dbReference type="InterPro" id="IPR005467">
    <property type="entry name" value="His_kinase_dom"/>
</dbReference>
<sequence>MRPGSLSLRLGLSVGALCVALLALLALLAHAALGIELDTRARKGLEEKLQQVRHVLVTDMGSSTESLRAHILRDLVTSHGDLRLNVLQAQAGAAPLLDIESAGLSATLDDMPVDEDVRFREWTDTAGTPLLTLATLVEQASGERLRVYLTLDRSDDHALRESFLDSTLISLPFLLLLIGLGTWWIVQHGLLPLNRFRKVASRVSTDDLSHRIPVEKLPRELGEAASAINFMLSRLDSGVQQLAQFSDDLAHELRAPISNLMGKAQVTLSRERPAEEYKEVLIASVEELERMARMVTDMLFLAQVSHPQALIPFERLAIDREVWRVAELFVTAAEEKRVGIDIQGRGRVLGDQLMVQRAISNLLSNAIRHASPDSDISIRIENVDGNIVLSVENLGPGIPKQHLPHLFERFYRVDRSRSRTEGGSGLGLAIVQSIMSLHLGKVEVDSQPGARTVFRLVFPGPEEAAANRERGGVSATARACS</sequence>
<dbReference type="Pfam" id="PF00512">
    <property type="entry name" value="HisKA"/>
    <property type="match status" value="1"/>
</dbReference>
<evidence type="ECO:0000256" key="14">
    <source>
        <dbReference type="RuleBase" id="RU364088"/>
    </source>
</evidence>
<keyword evidence="7 14" id="KW-0812">Transmembrane</keyword>
<evidence type="ECO:0000256" key="4">
    <source>
        <dbReference type="ARBA" id="ARBA00022519"/>
    </source>
</evidence>
<dbReference type="CDD" id="cd00082">
    <property type="entry name" value="HisKA"/>
    <property type="match status" value="1"/>
</dbReference>
<dbReference type="InterPro" id="IPR036890">
    <property type="entry name" value="HATPase_C_sf"/>
</dbReference>
<dbReference type="FunFam" id="3.30.565.10:FF:000006">
    <property type="entry name" value="Sensor histidine kinase WalK"/>
    <property type="match status" value="1"/>
</dbReference>
<keyword evidence="12 14" id="KW-0902">Two-component regulatory system</keyword>
<organism evidence="17 18">
    <name type="scientific">Zestomonas carbonaria</name>
    <dbReference type="NCBI Taxonomy" id="2762745"/>
    <lineage>
        <taxon>Bacteria</taxon>
        <taxon>Pseudomonadati</taxon>
        <taxon>Pseudomonadota</taxon>
        <taxon>Gammaproteobacteria</taxon>
        <taxon>Pseudomonadales</taxon>
        <taxon>Pseudomonadaceae</taxon>
        <taxon>Zestomonas</taxon>
    </lineage>
</organism>
<dbReference type="InterPro" id="IPR036097">
    <property type="entry name" value="HisK_dim/P_sf"/>
</dbReference>
<dbReference type="Gene3D" id="1.10.287.130">
    <property type="match status" value="1"/>
</dbReference>
<feature type="domain" description="Histidine kinase" evidence="15">
    <location>
        <begin position="248"/>
        <end position="462"/>
    </location>
</feature>
<proteinExistence type="predicted"/>
<dbReference type="SUPFAM" id="SSF47384">
    <property type="entry name" value="Homodimeric domain of signal transducing histidine kinase"/>
    <property type="match status" value="1"/>
</dbReference>
<comment type="subcellular location">
    <subcellularLocation>
        <location evidence="2 14">Cell inner membrane</location>
    </subcellularLocation>
</comment>
<dbReference type="SMART" id="SM00387">
    <property type="entry name" value="HATPase_c"/>
    <property type="match status" value="1"/>
</dbReference>
<dbReference type="CDD" id="cd00075">
    <property type="entry name" value="HATPase"/>
    <property type="match status" value="1"/>
</dbReference>
<protein>
    <recommendedName>
        <fullName evidence="14">Sensor protein</fullName>
        <ecNumber evidence="14">2.7.13.3</ecNumber>
    </recommendedName>
</protein>
<keyword evidence="8 14" id="KW-0547">Nucleotide-binding</keyword>
<evidence type="ECO:0000256" key="13">
    <source>
        <dbReference type="ARBA" id="ARBA00023136"/>
    </source>
</evidence>
<dbReference type="EC" id="2.7.13.3" evidence="14"/>
<keyword evidence="5" id="KW-0597">Phosphoprotein</keyword>